<keyword evidence="3" id="KW-1185">Reference proteome</keyword>
<evidence type="ECO:0000313" key="3">
    <source>
        <dbReference type="Proteomes" id="UP000838763"/>
    </source>
</evidence>
<organism evidence="2 3">
    <name type="scientific">Parascedosporium putredinis</name>
    <dbReference type="NCBI Taxonomy" id="1442378"/>
    <lineage>
        <taxon>Eukaryota</taxon>
        <taxon>Fungi</taxon>
        <taxon>Dikarya</taxon>
        <taxon>Ascomycota</taxon>
        <taxon>Pezizomycotina</taxon>
        <taxon>Sordariomycetes</taxon>
        <taxon>Hypocreomycetidae</taxon>
        <taxon>Microascales</taxon>
        <taxon>Microascaceae</taxon>
        <taxon>Parascedosporium</taxon>
    </lineage>
</organism>
<proteinExistence type="predicted"/>
<accession>A0A9P1H452</accession>
<dbReference type="GO" id="GO:0016787">
    <property type="term" value="F:hydrolase activity"/>
    <property type="evidence" value="ECO:0007669"/>
    <property type="project" value="InterPro"/>
</dbReference>
<dbReference type="InterPro" id="IPR051693">
    <property type="entry name" value="UPF0046_metallophosphoest"/>
</dbReference>
<reference evidence="2" key="1">
    <citation type="submission" date="2022-11" db="EMBL/GenBank/DDBJ databases">
        <authorList>
            <person name="Scott C."/>
            <person name="Bruce N."/>
        </authorList>
    </citation>
    <scope>NUCLEOTIDE SEQUENCE</scope>
</reference>
<dbReference type="InterPro" id="IPR029052">
    <property type="entry name" value="Metallo-depent_PP-like"/>
</dbReference>
<dbReference type="EMBL" id="CALLCH030000012">
    <property type="protein sequence ID" value="CAI4215241.1"/>
    <property type="molecule type" value="Genomic_DNA"/>
</dbReference>
<dbReference type="Pfam" id="PF00149">
    <property type="entry name" value="Metallophos"/>
    <property type="match status" value="1"/>
</dbReference>
<dbReference type="InterPro" id="IPR004843">
    <property type="entry name" value="Calcineurin-like_PHP"/>
</dbReference>
<comment type="caution">
    <text evidence="2">The sequence shown here is derived from an EMBL/GenBank/DDBJ whole genome shotgun (WGS) entry which is preliminary data.</text>
</comment>
<dbReference type="Gene3D" id="3.60.21.10">
    <property type="match status" value="1"/>
</dbReference>
<sequence>MDSHVIINQPPPRPVPVVGKPRHIAQNLYRIAQRAGQQTSPSVSATTSPQGIRNRVKIVCISDTHNYKPELPPGDVLLHAGDLTDGGTYRELQAQLDWLNTLPHKHKVVIGGNHDGLLDTDFVEAHPEKEQGSHDKVPGRTKADLEWGDVVYLQNSAATLSVEVGTEKGDSETRDIKIYGNPGTIRCGPFGFSIEPELAEYYWEDRIPSDTDIVLCHSPPRYHLDAGYGCSSLLHEIWRVKPPLMVCGHAHIDHGEAIMKFDSVQYWYERVMSSGSWASLAMLAMHVFFSRVRGLFASRVSSLYNDRNDQLGYMDAPILPVTTLRQQSRQLLQILGVHLIKPILYRTVNVDDGHNFRSTLDTALFVSGHDNGHNDFTLAVAVAGNVPGKFVDVGNELCLARLGGGAANAPAKGDGLAGNLSLEWAEDKGLS</sequence>
<dbReference type="PANTHER" id="PTHR12905">
    <property type="entry name" value="METALLOPHOSPHOESTERASE"/>
    <property type="match status" value="1"/>
</dbReference>
<feature type="domain" description="Calcineurin-like phosphoesterase" evidence="1">
    <location>
        <begin position="57"/>
        <end position="252"/>
    </location>
</feature>
<protein>
    <recommendedName>
        <fullName evidence="1">Calcineurin-like phosphoesterase domain-containing protein</fullName>
    </recommendedName>
</protein>
<dbReference type="PANTHER" id="PTHR12905:SF18">
    <property type="entry name" value="ESTER HYDROLASE, PUTATIVE (AFU_ORTHOLOGUE AFUA_4G03130)-RELATED"/>
    <property type="match status" value="1"/>
</dbReference>
<dbReference type="AlphaFoldDB" id="A0A9P1H452"/>
<dbReference type="OrthoDB" id="630188at2759"/>
<evidence type="ECO:0000313" key="2">
    <source>
        <dbReference type="EMBL" id="CAI4215241.1"/>
    </source>
</evidence>
<gene>
    <name evidence="2" type="ORF">PPNO1_LOCUS4957</name>
</gene>
<dbReference type="SUPFAM" id="SSF56300">
    <property type="entry name" value="Metallo-dependent phosphatases"/>
    <property type="match status" value="1"/>
</dbReference>
<name>A0A9P1H452_9PEZI</name>
<evidence type="ECO:0000259" key="1">
    <source>
        <dbReference type="Pfam" id="PF00149"/>
    </source>
</evidence>
<dbReference type="CDD" id="cd07379">
    <property type="entry name" value="MPP_239FB"/>
    <property type="match status" value="1"/>
</dbReference>
<dbReference type="Proteomes" id="UP000838763">
    <property type="component" value="Unassembled WGS sequence"/>
</dbReference>